<proteinExistence type="predicted"/>
<dbReference type="InterPro" id="IPR004518">
    <property type="entry name" value="MazG-like_dom"/>
</dbReference>
<sequence length="257" mass="29837">MNSRQQQLDAFNRLLDIMDDLRAKCPWDKKQTIESLRHLTIEETYELGDAILNNDLQEVKKELGDLLLHIVFYAKIGSETNDFDMADVCNEICDKLIHRHPHIYSDVEVADEEEVKQNWEKLKLKEGKKSVLEGVPKGLPALVKASRIQDKVKGVGFDWEEPHQVWDKVQEELQELQVEIASGNQDKIEAEFGDVLFSMINYARFLKVNPEDALERTNKKFIKRFQYLESKAGELGKPLMDMTLAEMDVFWNEAKKL</sequence>
<dbReference type="InterPro" id="IPR048015">
    <property type="entry name" value="NTP-PPase_MazG-like_N"/>
</dbReference>
<dbReference type="PANTHER" id="PTHR30522:SF0">
    <property type="entry name" value="NUCLEOSIDE TRIPHOSPHATE PYROPHOSPHOHYDROLASE"/>
    <property type="match status" value="1"/>
</dbReference>
<name>A0ABP7VM52_9FLAO</name>
<feature type="domain" description="NTP pyrophosphohydrolase MazG-like" evidence="1">
    <location>
        <begin position="165"/>
        <end position="224"/>
    </location>
</feature>
<protein>
    <submittedName>
        <fullName evidence="2">Nucleoside triphosphate pyrophosphohydrolase</fullName>
    </submittedName>
</protein>
<gene>
    <name evidence="2" type="primary">mazG</name>
    <name evidence="2" type="ORF">GCM10022389_14260</name>
</gene>
<comment type="caution">
    <text evidence="2">The sequence shown here is derived from an EMBL/GenBank/DDBJ whole genome shotgun (WGS) entry which is preliminary data.</text>
</comment>
<organism evidence="2 3">
    <name type="scientific">Flavobacterium cheonanense</name>
    <dbReference type="NCBI Taxonomy" id="706183"/>
    <lineage>
        <taxon>Bacteria</taxon>
        <taxon>Pseudomonadati</taxon>
        <taxon>Bacteroidota</taxon>
        <taxon>Flavobacteriia</taxon>
        <taxon>Flavobacteriales</taxon>
        <taxon>Flavobacteriaceae</taxon>
        <taxon>Flavobacterium</taxon>
    </lineage>
</organism>
<dbReference type="EMBL" id="BAABCT010000003">
    <property type="protein sequence ID" value="GAA4070253.1"/>
    <property type="molecule type" value="Genomic_DNA"/>
</dbReference>
<dbReference type="SUPFAM" id="SSF101386">
    <property type="entry name" value="all-alpha NTP pyrophosphatases"/>
    <property type="match status" value="2"/>
</dbReference>
<reference evidence="3" key="1">
    <citation type="journal article" date="2019" name="Int. J. Syst. Evol. Microbiol.">
        <title>The Global Catalogue of Microorganisms (GCM) 10K type strain sequencing project: providing services to taxonomists for standard genome sequencing and annotation.</title>
        <authorList>
            <consortium name="The Broad Institute Genomics Platform"/>
            <consortium name="The Broad Institute Genome Sequencing Center for Infectious Disease"/>
            <person name="Wu L."/>
            <person name="Ma J."/>
        </authorList>
    </citation>
    <scope>NUCLEOTIDE SEQUENCE [LARGE SCALE GENOMIC DNA]</scope>
    <source>
        <strain evidence="3">JCM 17069</strain>
    </source>
</reference>
<dbReference type="RefSeq" id="WP_344816051.1">
    <property type="nucleotide sequence ID" value="NZ_BAABCT010000003.1"/>
</dbReference>
<dbReference type="PANTHER" id="PTHR30522">
    <property type="entry name" value="NUCLEOSIDE TRIPHOSPHATE PYROPHOSPHOHYDROLASE"/>
    <property type="match status" value="1"/>
</dbReference>
<accession>A0ABP7VM52</accession>
<evidence type="ECO:0000313" key="3">
    <source>
        <dbReference type="Proteomes" id="UP001500367"/>
    </source>
</evidence>
<dbReference type="InterPro" id="IPR011551">
    <property type="entry name" value="NTP_PyrPHydrolase_MazG"/>
</dbReference>
<dbReference type="CDD" id="cd11528">
    <property type="entry name" value="NTP-PPase_MazG_Nterm"/>
    <property type="match status" value="1"/>
</dbReference>
<dbReference type="Proteomes" id="UP001500367">
    <property type="component" value="Unassembled WGS sequence"/>
</dbReference>
<evidence type="ECO:0000313" key="2">
    <source>
        <dbReference type="EMBL" id="GAA4070253.1"/>
    </source>
</evidence>
<dbReference type="CDD" id="cd11529">
    <property type="entry name" value="NTP-PPase_MazG_Cterm"/>
    <property type="match status" value="1"/>
</dbReference>
<dbReference type="NCBIfam" id="NF007113">
    <property type="entry name" value="PRK09562.1"/>
    <property type="match status" value="1"/>
</dbReference>
<keyword evidence="3" id="KW-1185">Reference proteome</keyword>
<dbReference type="NCBIfam" id="TIGR00444">
    <property type="entry name" value="mazG"/>
    <property type="match status" value="1"/>
</dbReference>
<dbReference type="Pfam" id="PF03819">
    <property type="entry name" value="MazG"/>
    <property type="match status" value="2"/>
</dbReference>
<evidence type="ECO:0000259" key="1">
    <source>
        <dbReference type="Pfam" id="PF03819"/>
    </source>
</evidence>
<dbReference type="InterPro" id="IPR048011">
    <property type="entry name" value="NTP-PPase_MazG-like_C"/>
</dbReference>
<dbReference type="Gene3D" id="1.10.287.1080">
    <property type="entry name" value="MazG-like"/>
    <property type="match status" value="2"/>
</dbReference>
<feature type="domain" description="NTP pyrophosphohydrolase MazG-like" evidence="1">
    <location>
        <begin position="31"/>
        <end position="103"/>
    </location>
</feature>